<feature type="compositionally biased region" description="Gly residues" evidence="14">
    <location>
        <begin position="46"/>
        <end position="58"/>
    </location>
</feature>
<dbReference type="SUPFAM" id="SSF47473">
    <property type="entry name" value="EF-hand"/>
    <property type="match status" value="1"/>
</dbReference>
<dbReference type="Pfam" id="PF13202">
    <property type="entry name" value="EF-hand_5"/>
    <property type="match status" value="2"/>
</dbReference>
<evidence type="ECO:0000256" key="6">
    <source>
        <dbReference type="ARBA" id="ARBA00022737"/>
    </source>
</evidence>
<proteinExistence type="predicted"/>
<evidence type="ECO:0000256" key="5">
    <source>
        <dbReference type="ARBA" id="ARBA00022729"/>
    </source>
</evidence>
<feature type="domain" description="EF-hand" evidence="16">
    <location>
        <begin position="629"/>
        <end position="664"/>
    </location>
</feature>
<evidence type="ECO:0000256" key="12">
    <source>
        <dbReference type="ARBA" id="ARBA00055986"/>
    </source>
</evidence>
<dbReference type="FunFam" id="3.10.50.40:FF:000002">
    <property type="entry name" value="Peptidylprolyl isomerase"/>
    <property type="match status" value="2"/>
</dbReference>
<dbReference type="CDD" id="cd00051">
    <property type="entry name" value="EFh"/>
    <property type="match status" value="1"/>
</dbReference>
<dbReference type="EC" id="5.2.1.8" evidence="3 13"/>
<dbReference type="GO" id="GO:0003755">
    <property type="term" value="F:peptidyl-prolyl cis-trans isomerase activity"/>
    <property type="evidence" value="ECO:0007669"/>
    <property type="project" value="UniProtKB-KW"/>
</dbReference>
<keyword evidence="5" id="KW-0732">Signal</keyword>
<dbReference type="Ensembl" id="ENSCHIT00010030883.1">
    <property type="protein sequence ID" value="ENSCHIP00010021914.1"/>
    <property type="gene ID" value="ENSCHIG00010016129.1"/>
</dbReference>
<evidence type="ECO:0000313" key="17">
    <source>
        <dbReference type="Ensembl" id="ENSCHIP00010021914.1"/>
    </source>
</evidence>
<feature type="compositionally biased region" description="Basic and acidic residues" evidence="14">
    <location>
        <begin position="643"/>
        <end position="669"/>
    </location>
</feature>
<dbReference type="GO" id="GO:0005509">
    <property type="term" value="F:calcium ion binding"/>
    <property type="evidence" value="ECO:0007669"/>
    <property type="project" value="InterPro"/>
</dbReference>
<dbReference type="Pfam" id="PF00254">
    <property type="entry name" value="FKBP_C"/>
    <property type="match status" value="2"/>
</dbReference>
<dbReference type="AlphaFoldDB" id="A0A8C2R145"/>
<keyword evidence="7" id="KW-0256">Endoplasmic reticulum</keyword>
<feature type="domain" description="PPIase FKBP-type" evidence="15">
    <location>
        <begin position="373"/>
        <end position="461"/>
    </location>
</feature>
<comment type="function">
    <text evidence="12">PPIases accelerate the folding of proteins during protein synthesis.</text>
</comment>
<dbReference type="PANTHER" id="PTHR46046:SF3">
    <property type="entry name" value="PEPTIDYL-PROLYL CIS-TRANS ISOMERASE FKBP10"/>
    <property type="match status" value="1"/>
</dbReference>
<dbReference type="InterPro" id="IPR001179">
    <property type="entry name" value="PPIase_FKBP_dom"/>
</dbReference>
<dbReference type="PROSITE" id="PS00018">
    <property type="entry name" value="EF_HAND_1"/>
    <property type="match status" value="1"/>
</dbReference>
<evidence type="ECO:0000256" key="8">
    <source>
        <dbReference type="ARBA" id="ARBA00022837"/>
    </source>
</evidence>
<evidence type="ECO:0000256" key="4">
    <source>
        <dbReference type="ARBA" id="ARBA00022723"/>
    </source>
</evidence>
<evidence type="ECO:0000256" key="1">
    <source>
        <dbReference type="ARBA" id="ARBA00000971"/>
    </source>
</evidence>
<evidence type="ECO:0000256" key="11">
    <source>
        <dbReference type="ARBA" id="ARBA00023235"/>
    </source>
</evidence>
<accession>A0A8C2R145</accession>
<comment type="subcellular location">
    <subcellularLocation>
        <location evidence="2">Endoplasmic reticulum</location>
    </subcellularLocation>
</comment>
<keyword evidence="10" id="KW-0325">Glycoprotein</keyword>
<evidence type="ECO:0000256" key="3">
    <source>
        <dbReference type="ARBA" id="ARBA00013194"/>
    </source>
</evidence>
<protein>
    <recommendedName>
        <fullName evidence="3 13">peptidylprolyl isomerase</fullName>
        <ecNumber evidence="3 13">5.2.1.8</ecNumber>
    </recommendedName>
</protein>
<evidence type="ECO:0000256" key="14">
    <source>
        <dbReference type="SAM" id="MobiDB-lite"/>
    </source>
</evidence>
<dbReference type="InterPro" id="IPR018247">
    <property type="entry name" value="EF_Hand_1_Ca_BS"/>
</dbReference>
<evidence type="ECO:0000256" key="7">
    <source>
        <dbReference type="ARBA" id="ARBA00022824"/>
    </source>
</evidence>
<organism evidence="17">
    <name type="scientific">Capra hircus</name>
    <name type="common">Goat</name>
    <dbReference type="NCBI Taxonomy" id="9925"/>
    <lineage>
        <taxon>Eukaryota</taxon>
        <taxon>Metazoa</taxon>
        <taxon>Chordata</taxon>
        <taxon>Craniata</taxon>
        <taxon>Vertebrata</taxon>
        <taxon>Euteleostomi</taxon>
        <taxon>Mammalia</taxon>
        <taxon>Eutheria</taxon>
        <taxon>Laurasiatheria</taxon>
        <taxon>Artiodactyla</taxon>
        <taxon>Ruminantia</taxon>
        <taxon>Pecora</taxon>
        <taxon>Bovidae</taxon>
        <taxon>Caprinae</taxon>
        <taxon>Capra</taxon>
    </lineage>
</organism>
<dbReference type="InterPro" id="IPR051989">
    <property type="entry name" value="FKBP-like_isomerase"/>
</dbReference>
<evidence type="ECO:0000256" key="2">
    <source>
        <dbReference type="ARBA" id="ARBA00004240"/>
    </source>
</evidence>
<dbReference type="InterPro" id="IPR046357">
    <property type="entry name" value="PPIase_dom_sf"/>
</dbReference>
<dbReference type="PROSITE" id="PS50059">
    <property type="entry name" value="FKBP_PPIASE"/>
    <property type="match status" value="2"/>
</dbReference>
<evidence type="ECO:0000259" key="16">
    <source>
        <dbReference type="PROSITE" id="PS50222"/>
    </source>
</evidence>
<dbReference type="Gene3D" id="3.10.50.40">
    <property type="match status" value="2"/>
</dbReference>
<sequence>MPQPDFRTRGAPEKKRLGTFLFFSVGSAVSTFPNFPTPPGPTSLGPQGGGGRKSGGLSGAFLRLQQPGPPPVPPVLPPPRQLNLPSPHSTWTSQGGGGDAAQEEGEPALGEEGKESGGRRGLSRPHCRPSQLQAPCSARAPPATPSSGSPCCSCCCCCCCRPWGGGWAAPARPGAPWKMWSSRGTTSPGPVPGKCRWGILCATITTVLSRTARNLTRAMTAAPWRPSWWAWGASSLAWTEASWACVSMNDAASLCLRTWAMAASAWRGSSPPMPPSTLMWSCWMYGTRRTPFKLAPCCAHPTAPGWSRTVTLCATTTTARCWMALPSTPGTVIPSQASLVFHVLLIDVHNPKDTVQLETLELPPGCVRRAVAGDFMRYHYNGSLMDGTLFDSSYSRNHTYNTYVGQGYIIPGMDQGLQGSCIGERRRITIPPHLAYGENGTGDKIPGSAVLIFDVHVIDFHNPADPVEIKTLSRPLETCNETAKLGDFVRYHYNCSLLDGTRLFSSHDYGAPQEATLGAHKVIEGLDTGLQGMCVGERRQVVVPPHLAHGESGARGVPGSAVLLFEVELVSREDGLPTGYLFVWHEDPPANLFEHMDLNKDGEVPAEEFSTFIKAQVSEGKGRLLPGQDPEKTIRDMFQNQDRNQDGKITADELKLKSDEDQERVHEEL</sequence>
<feature type="domain" description="PPIase FKBP-type" evidence="15">
    <location>
        <begin position="486"/>
        <end position="573"/>
    </location>
</feature>
<keyword evidence="4" id="KW-0479">Metal-binding</keyword>
<dbReference type="SMART" id="SM00054">
    <property type="entry name" value="EFh"/>
    <property type="match status" value="2"/>
</dbReference>
<feature type="compositionally biased region" description="Pro residues" evidence="14">
    <location>
        <begin position="67"/>
        <end position="80"/>
    </location>
</feature>
<feature type="region of interest" description="Disordered" evidence="14">
    <location>
        <begin position="29"/>
        <end position="140"/>
    </location>
</feature>
<keyword evidence="6" id="KW-0677">Repeat</keyword>
<evidence type="ECO:0000256" key="9">
    <source>
        <dbReference type="ARBA" id="ARBA00023110"/>
    </source>
</evidence>
<feature type="region of interest" description="Disordered" evidence="14">
    <location>
        <begin position="637"/>
        <end position="669"/>
    </location>
</feature>
<evidence type="ECO:0000259" key="15">
    <source>
        <dbReference type="PROSITE" id="PS50059"/>
    </source>
</evidence>
<keyword evidence="9 13" id="KW-0697">Rotamase</keyword>
<dbReference type="InterPro" id="IPR002048">
    <property type="entry name" value="EF_hand_dom"/>
</dbReference>
<feature type="domain" description="EF-hand" evidence="16">
    <location>
        <begin position="584"/>
        <end position="619"/>
    </location>
</feature>
<keyword evidence="8" id="KW-0106">Calcium</keyword>
<dbReference type="SUPFAM" id="SSF54534">
    <property type="entry name" value="FKBP-like"/>
    <property type="match status" value="2"/>
</dbReference>
<evidence type="ECO:0000256" key="10">
    <source>
        <dbReference type="ARBA" id="ARBA00023180"/>
    </source>
</evidence>
<comment type="catalytic activity">
    <reaction evidence="1 13">
        <text>[protein]-peptidylproline (omega=180) = [protein]-peptidylproline (omega=0)</text>
        <dbReference type="Rhea" id="RHEA:16237"/>
        <dbReference type="Rhea" id="RHEA-COMP:10747"/>
        <dbReference type="Rhea" id="RHEA-COMP:10748"/>
        <dbReference type="ChEBI" id="CHEBI:83833"/>
        <dbReference type="ChEBI" id="CHEBI:83834"/>
        <dbReference type="EC" id="5.2.1.8"/>
    </reaction>
</comment>
<dbReference type="PROSITE" id="PS50222">
    <property type="entry name" value="EF_HAND_2"/>
    <property type="match status" value="2"/>
</dbReference>
<keyword evidence="11 13" id="KW-0413">Isomerase</keyword>
<reference evidence="17" key="1">
    <citation type="submission" date="2019-03" db="EMBL/GenBank/DDBJ databases">
        <title>Genome sequencing and reference-guided assembly of Black Bengal Goat (Capra hircus).</title>
        <authorList>
            <person name="Siddiki A.Z."/>
            <person name="Baten A."/>
            <person name="Billah M."/>
            <person name="Alam M.A.U."/>
            <person name="Shawrob K.S.M."/>
            <person name="Saha S."/>
            <person name="Chowdhury M."/>
            <person name="Rahman A.H."/>
            <person name="Stear M."/>
            <person name="Miah G."/>
            <person name="Das G.B."/>
            <person name="Hossain M.M."/>
            <person name="Kumkum M."/>
            <person name="Islam M.S."/>
            <person name="Mollah A.M."/>
            <person name="Ahsan A."/>
            <person name="Tusar F."/>
            <person name="Khan M.K.I."/>
        </authorList>
    </citation>
    <scope>NUCLEOTIDE SEQUENCE [LARGE SCALE GENOMIC DNA]</scope>
</reference>
<dbReference type="InterPro" id="IPR011992">
    <property type="entry name" value="EF-hand-dom_pair"/>
</dbReference>
<dbReference type="PANTHER" id="PTHR46046">
    <property type="entry name" value="PEPTIDYLPROLYL ISOMERASE"/>
    <property type="match status" value="1"/>
</dbReference>
<dbReference type="Gene3D" id="1.10.238.10">
    <property type="entry name" value="EF-hand"/>
    <property type="match status" value="1"/>
</dbReference>
<dbReference type="GO" id="GO:0005783">
    <property type="term" value="C:endoplasmic reticulum"/>
    <property type="evidence" value="ECO:0007669"/>
    <property type="project" value="UniProtKB-SubCell"/>
</dbReference>
<name>A0A8C2R145_CAPHI</name>
<evidence type="ECO:0000256" key="13">
    <source>
        <dbReference type="PROSITE-ProRule" id="PRU00277"/>
    </source>
</evidence>
<reference evidence="17" key="2">
    <citation type="submission" date="2025-08" db="UniProtKB">
        <authorList>
            <consortium name="Ensembl"/>
        </authorList>
    </citation>
    <scope>IDENTIFICATION</scope>
</reference>